<sequence length="39" mass="4767">MRLLSNPAVLELLQRCTYLHKSIFVVRHVRWFTYPSVYE</sequence>
<organism evidence="1">
    <name type="scientific">Rhizophora mucronata</name>
    <name type="common">Asiatic mangrove</name>
    <dbReference type="NCBI Taxonomy" id="61149"/>
    <lineage>
        <taxon>Eukaryota</taxon>
        <taxon>Viridiplantae</taxon>
        <taxon>Streptophyta</taxon>
        <taxon>Embryophyta</taxon>
        <taxon>Tracheophyta</taxon>
        <taxon>Spermatophyta</taxon>
        <taxon>Magnoliopsida</taxon>
        <taxon>eudicotyledons</taxon>
        <taxon>Gunneridae</taxon>
        <taxon>Pentapetalae</taxon>
        <taxon>rosids</taxon>
        <taxon>fabids</taxon>
        <taxon>Malpighiales</taxon>
        <taxon>Rhizophoraceae</taxon>
        <taxon>Rhizophora</taxon>
    </lineage>
</organism>
<dbReference type="AlphaFoldDB" id="A0A2P2NJI2"/>
<reference evidence="1" key="1">
    <citation type="submission" date="2018-02" db="EMBL/GenBank/DDBJ databases">
        <title>Rhizophora mucronata_Transcriptome.</title>
        <authorList>
            <person name="Meera S.P."/>
            <person name="Sreeshan A."/>
            <person name="Augustine A."/>
        </authorList>
    </citation>
    <scope>NUCLEOTIDE SEQUENCE</scope>
    <source>
        <tissue evidence="1">Leaf</tissue>
    </source>
</reference>
<evidence type="ECO:0000313" key="1">
    <source>
        <dbReference type="EMBL" id="MBX42633.1"/>
    </source>
</evidence>
<protein>
    <submittedName>
        <fullName evidence="1">Uncharacterized protein</fullName>
    </submittedName>
</protein>
<accession>A0A2P2NJI2</accession>
<dbReference type="EMBL" id="GGEC01062149">
    <property type="protein sequence ID" value="MBX42633.1"/>
    <property type="molecule type" value="Transcribed_RNA"/>
</dbReference>
<name>A0A2P2NJI2_RHIMU</name>
<proteinExistence type="predicted"/>